<name>A0A438JB11_VITVI</name>
<evidence type="ECO:0000313" key="2">
    <source>
        <dbReference type="Proteomes" id="UP000288805"/>
    </source>
</evidence>
<accession>A0A438JB11</accession>
<dbReference type="AlphaFoldDB" id="A0A438JB11"/>
<evidence type="ECO:0000313" key="1">
    <source>
        <dbReference type="EMBL" id="RVX06157.1"/>
    </source>
</evidence>
<organism evidence="1 2">
    <name type="scientific">Vitis vinifera</name>
    <name type="common">Grape</name>
    <dbReference type="NCBI Taxonomy" id="29760"/>
    <lineage>
        <taxon>Eukaryota</taxon>
        <taxon>Viridiplantae</taxon>
        <taxon>Streptophyta</taxon>
        <taxon>Embryophyta</taxon>
        <taxon>Tracheophyta</taxon>
        <taxon>Spermatophyta</taxon>
        <taxon>Magnoliopsida</taxon>
        <taxon>eudicotyledons</taxon>
        <taxon>Gunneridae</taxon>
        <taxon>Pentapetalae</taxon>
        <taxon>rosids</taxon>
        <taxon>Vitales</taxon>
        <taxon>Vitaceae</taxon>
        <taxon>Viteae</taxon>
        <taxon>Vitis</taxon>
    </lineage>
</organism>
<dbReference type="EMBL" id="QGNW01000053">
    <property type="protein sequence ID" value="RVX06157.1"/>
    <property type="molecule type" value="Genomic_DNA"/>
</dbReference>
<sequence>MQRQMSTAVDFSFEWKGCIWFQIGYSPGSEHNHLEQLVRQKMEEVELAVAKGRFAVCRRRNTKTTHGLHIVLKAPSHSFSSL</sequence>
<protein>
    <submittedName>
        <fullName evidence="1">Uncharacterized protein</fullName>
    </submittedName>
</protein>
<reference evidence="1 2" key="1">
    <citation type="journal article" date="2018" name="PLoS Genet.">
        <title>Population sequencing reveals clonal diversity and ancestral inbreeding in the grapevine cultivar Chardonnay.</title>
        <authorList>
            <person name="Roach M.J."/>
            <person name="Johnson D.L."/>
            <person name="Bohlmann J."/>
            <person name="van Vuuren H.J."/>
            <person name="Jones S.J."/>
            <person name="Pretorius I.S."/>
            <person name="Schmidt S.A."/>
            <person name="Borneman A.R."/>
        </authorList>
    </citation>
    <scope>NUCLEOTIDE SEQUENCE [LARGE SCALE GENOMIC DNA]</scope>
    <source>
        <strain evidence="2">cv. Chardonnay</strain>
        <tissue evidence="1">Leaf</tissue>
    </source>
</reference>
<comment type="caution">
    <text evidence="1">The sequence shown here is derived from an EMBL/GenBank/DDBJ whole genome shotgun (WGS) entry which is preliminary data.</text>
</comment>
<gene>
    <name evidence="1" type="ORF">CK203_018640</name>
</gene>
<proteinExistence type="predicted"/>
<dbReference type="Proteomes" id="UP000288805">
    <property type="component" value="Unassembled WGS sequence"/>
</dbReference>